<accession>A0A150P8A4</accession>
<dbReference type="EMBL" id="JELY01002731">
    <property type="protein sequence ID" value="KYF51728.1"/>
    <property type="molecule type" value="Genomic_DNA"/>
</dbReference>
<evidence type="ECO:0000313" key="1">
    <source>
        <dbReference type="EMBL" id="KYF51728.1"/>
    </source>
</evidence>
<sequence length="76" mass="8345">MASEYAVQVLAAQPPELLLRPEVTVLHPPPGLRAARRLLDGIRELHRAIEVYRDLLAGAGGDRLPARPSDPDEIPF</sequence>
<proteinExistence type="predicted"/>
<reference evidence="1 2" key="1">
    <citation type="submission" date="2014-02" db="EMBL/GenBank/DDBJ databases">
        <title>The small core and large imbalanced accessory genome model reveals a collaborative survival strategy of Sorangium cellulosum strains in nature.</title>
        <authorList>
            <person name="Han K."/>
            <person name="Peng R."/>
            <person name="Blom J."/>
            <person name="Li Y.-Z."/>
        </authorList>
    </citation>
    <scope>NUCLEOTIDE SEQUENCE [LARGE SCALE GENOMIC DNA]</scope>
    <source>
        <strain evidence="1 2">So0157-25</strain>
    </source>
</reference>
<evidence type="ECO:0000313" key="2">
    <source>
        <dbReference type="Proteomes" id="UP000075420"/>
    </source>
</evidence>
<dbReference type="Proteomes" id="UP000075420">
    <property type="component" value="Unassembled WGS sequence"/>
</dbReference>
<name>A0A150P8A4_SORCE</name>
<dbReference type="AlphaFoldDB" id="A0A150P8A4"/>
<comment type="caution">
    <text evidence="1">The sequence shown here is derived from an EMBL/GenBank/DDBJ whole genome shotgun (WGS) entry which is preliminary data.</text>
</comment>
<gene>
    <name evidence="1" type="ORF">BE08_24235</name>
</gene>
<organism evidence="1 2">
    <name type="scientific">Sorangium cellulosum</name>
    <name type="common">Polyangium cellulosum</name>
    <dbReference type="NCBI Taxonomy" id="56"/>
    <lineage>
        <taxon>Bacteria</taxon>
        <taxon>Pseudomonadati</taxon>
        <taxon>Myxococcota</taxon>
        <taxon>Polyangia</taxon>
        <taxon>Polyangiales</taxon>
        <taxon>Polyangiaceae</taxon>
        <taxon>Sorangium</taxon>
    </lineage>
</organism>
<protein>
    <submittedName>
        <fullName evidence="1">Uncharacterized protein</fullName>
    </submittedName>
</protein>